<organism evidence="6 7">
    <name type="scientific">Microvirga makkahensis</name>
    <dbReference type="NCBI Taxonomy" id="1128670"/>
    <lineage>
        <taxon>Bacteria</taxon>
        <taxon>Pseudomonadati</taxon>
        <taxon>Pseudomonadota</taxon>
        <taxon>Alphaproteobacteria</taxon>
        <taxon>Hyphomicrobiales</taxon>
        <taxon>Methylobacteriaceae</taxon>
        <taxon>Microvirga</taxon>
    </lineage>
</organism>
<dbReference type="CDD" id="cd01745">
    <property type="entry name" value="GATase1_2"/>
    <property type="match status" value="1"/>
</dbReference>
<evidence type="ECO:0000256" key="4">
    <source>
        <dbReference type="ARBA" id="ARBA00060634"/>
    </source>
</evidence>
<dbReference type="InterPro" id="IPR044668">
    <property type="entry name" value="PuuD-like"/>
</dbReference>
<comment type="catalytic activity">
    <reaction evidence="2">
        <text>4-(gamma-L-glutamylamino)butanoate + H2O = 4-aminobutanoate + L-glutamate</text>
        <dbReference type="Rhea" id="RHEA:19737"/>
        <dbReference type="ChEBI" id="CHEBI:15377"/>
        <dbReference type="ChEBI" id="CHEBI:29985"/>
        <dbReference type="ChEBI" id="CHEBI:58800"/>
        <dbReference type="ChEBI" id="CHEBI:59888"/>
        <dbReference type="EC" id="3.5.1.94"/>
    </reaction>
</comment>
<dbReference type="GO" id="GO:0006598">
    <property type="term" value="P:polyamine catabolic process"/>
    <property type="evidence" value="ECO:0007669"/>
    <property type="project" value="TreeGrafter"/>
</dbReference>
<dbReference type="Gene3D" id="3.40.50.880">
    <property type="match status" value="1"/>
</dbReference>
<comment type="caution">
    <text evidence="6">The sequence shown here is derived from an EMBL/GenBank/DDBJ whole genome shotgun (WGS) entry which is preliminary data.</text>
</comment>
<keyword evidence="7" id="KW-1185">Reference proteome</keyword>
<dbReference type="PANTHER" id="PTHR43235">
    <property type="entry name" value="GLUTAMINE AMIDOTRANSFERASE PB2B2.05-RELATED"/>
    <property type="match status" value="1"/>
</dbReference>
<comment type="function">
    <text evidence="3">Involved in the breakdown of putrescine via hydrolysis of the gamma-glutamyl linkage of gamma-glutamyl-gamma-aminobutyrate.</text>
</comment>
<dbReference type="EMBL" id="WURB01000007">
    <property type="protein sequence ID" value="MXQ12155.1"/>
    <property type="molecule type" value="Genomic_DNA"/>
</dbReference>
<dbReference type="InterPro" id="IPR011697">
    <property type="entry name" value="Peptidase_C26"/>
</dbReference>
<sequence>MTSSKASRPIVGILGNRIYDGLLPAQSVDEKYLHALIELADVDVIIIPALENTTGLENILDRVDGVLLTGAATNVHPSYFDPGADLEKYKPFDAGRDDAAFKLIRLVCDRDLPMLAICRGIQELNVAFGGSLYANIATDEEHHCHTTWVSGAPLERLYGPAHELLVTSGGHMEALTRSRPFTVNSLHVQAIDRLGAGLLVEARAPDGTVEAVSVQGCTFSIGVQWHPEFQASENELSRSLFNAFGAAVRAFRRKREAR</sequence>
<name>A0A7X3SPD3_9HYPH</name>
<comment type="similarity">
    <text evidence="1">Belongs to the peptidase C26 family.</text>
</comment>
<reference evidence="6 7" key="2">
    <citation type="submission" date="2020-01" db="EMBL/GenBank/DDBJ databases">
        <title>Microvirga sp. nov., an arsenate reduction bacterium isolated from Tibet hotspring sediments.</title>
        <authorList>
            <person name="Xian W.-D."/>
            <person name="Li W.-J."/>
        </authorList>
    </citation>
    <scope>NUCLEOTIDE SEQUENCE [LARGE SCALE GENOMIC DNA]</scope>
    <source>
        <strain evidence="6 7">KCTC 23863</strain>
    </source>
</reference>
<dbReference type="Pfam" id="PF07722">
    <property type="entry name" value="Peptidase_C26"/>
    <property type="match status" value="1"/>
</dbReference>
<dbReference type="GO" id="GO:0005829">
    <property type="term" value="C:cytosol"/>
    <property type="evidence" value="ECO:0007669"/>
    <property type="project" value="TreeGrafter"/>
</dbReference>
<gene>
    <name evidence="6" type="ORF">GR328_11885</name>
</gene>
<dbReference type="OrthoDB" id="9813383at2"/>
<dbReference type="GO" id="GO:0033969">
    <property type="term" value="F:gamma-glutamyl-gamma-aminobutyrate hydrolase activity"/>
    <property type="evidence" value="ECO:0007669"/>
    <property type="project" value="UniProtKB-EC"/>
</dbReference>
<accession>A0A7X3SPD3</accession>
<evidence type="ECO:0000313" key="6">
    <source>
        <dbReference type="EMBL" id="MXQ12155.1"/>
    </source>
</evidence>
<dbReference type="EC" id="3.5.1.94" evidence="5"/>
<dbReference type="PANTHER" id="PTHR43235:SF1">
    <property type="entry name" value="GLUTAMINE AMIDOTRANSFERASE PB2B2.05-RELATED"/>
    <property type="match status" value="1"/>
</dbReference>
<dbReference type="Proteomes" id="UP000436483">
    <property type="component" value="Unassembled WGS sequence"/>
</dbReference>
<reference evidence="6 7" key="1">
    <citation type="submission" date="2019-12" db="EMBL/GenBank/DDBJ databases">
        <authorList>
            <person name="Yuan C.-G."/>
        </authorList>
    </citation>
    <scope>NUCLEOTIDE SEQUENCE [LARGE SCALE GENOMIC DNA]</scope>
    <source>
        <strain evidence="6 7">KCTC 23863</strain>
    </source>
</reference>
<comment type="pathway">
    <text evidence="4">Amine and polyamine degradation; putrescine degradation; 4-aminobutanoate from putrescine: step 4/4.</text>
</comment>
<proteinExistence type="inferred from homology"/>
<evidence type="ECO:0000256" key="2">
    <source>
        <dbReference type="ARBA" id="ARBA00052718"/>
    </source>
</evidence>
<evidence type="ECO:0000256" key="5">
    <source>
        <dbReference type="ARBA" id="ARBA00066788"/>
    </source>
</evidence>
<dbReference type="PROSITE" id="PS51273">
    <property type="entry name" value="GATASE_TYPE_1"/>
    <property type="match status" value="1"/>
</dbReference>
<evidence type="ECO:0000256" key="3">
    <source>
        <dbReference type="ARBA" id="ARBA00055068"/>
    </source>
</evidence>
<dbReference type="FunFam" id="3.40.50.880:FF:000030">
    <property type="entry name" value="Gamma-glutamyl-gamma-aminobutyrate hydrolase PuuD"/>
    <property type="match status" value="1"/>
</dbReference>
<evidence type="ECO:0000256" key="1">
    <source>
        <dbReference type="ARBA" id="ARBA00011083"/>
    </source>
</evidence>
<keyword evidence="6" id="KW-0378">Hydrolase</keyword>
<dbReference type="RefSeq" id="WP_160884738.1">
    <property type="nucleotide sequence ID" value="NZ_WURB01000007.1"/>
</dbReference>
<dbReference type="InterPro" id="IPR029062">
    <property type="entry name" value="Class_I_gatase-like"/>
</dbReference>
<dbReference type="SUPFAM" id="SSF52317">
    <property type="entry name" value="Class I glutamine amidotransferase-like"/>
    <property type="match status" value="1"/>
</dbReference>
<protein>
    <recommendedName>
        <fullName evidence="5">gamma-glutamyl-gamma-aminobutyrate hydrolase</fullName>
        <ecNumber evidence="5">3.5.1.94</ecNumber>
    </recommendedName>
</protein>
<evidence type="ECO:0000313" key="7">
    <source>
        <dbReference type="Proteomes" id="UP000436483"/>
    </source>
</evidence>
<dbReference type="AlphaFoldDB" id="A0A7X3SPD3"/>